<protein>
    <submittedName>
        <fullName evidence="4">Filament-like plant protein</fullName>
    </submittedName>
</protein>
<dbReference type="AlphaFoldDB" id="A0A2Z7AIL8"/>
<keyword evidence="2 3" id="KW-0175">Coiled coil</keyword>
<dbReference type="InterPro" id="IPR008587">
    <property type="entry name" value="FPP_plant"/>
</dbReference>
<dbReference type="Pfam" id="PF05911">
    <property type="entry name" value="FPP"/>
    <property type="match status" value="1"/>
</dbReference>
<reference evidence="4 5" key="1">
    <citation type="journal article" date="2015" name="Proc. Natl. Acad. Sci. U.S.A.">
        <title>The resurrection genome of Boea hygrometrica: A blueprint for survival of dehydration.</title>
        <authorList>
            <person name="Xiao L."/>
            <person name="Yang G."/>
            <person name="Zhang L."/>
            <person name="Yang X."/>
            <person name="Zhao S."/>
            <person name="Ji Z."/>
            <person name="Zhou Q."/>
            <person name="Hu M."/>
            <person name="Wang Y."/>
            <person name="Chen M."/>
            <person name="Xu Y."/>
            <person name="Jin H."/>
            <person name="Xiao X."/>
            <person name="Hu G."/>
            <person name="Bao F."/>
            <person name="Hu Y."/>
            <person name="Wan P."/>
            <person name="Li L."/>
            <person name="Deng X."/>
            <person name="Kuang T."/>
            <person name="Xiang C."/>
            <person name="Zhu J.K."/>
            <person name="Oliver M.J."/>
            <person name="He Y."/>
        </authorList>
    </citation>
    <scope>NUCLEOTIDE SEQUENCE [LARGE SCALE GENOMIC DNA]</scope>
    <source>
        <strain evidence="5">cv. XS01</strain>
    </source>
</reference>
<sequence length="311" mass="35228">MRQLRRERENKEEKIYEAITKKMHEWETKKFQLENQIAELHSEIQKAKTIALSDLESAEKENSNLRLDLLSKSVDLRQRTFERGLITRATETGSKQHLDCIKKVAKLETECNGLEMVAREVAAANNHLSVTASSVYVESFMDNQSDNGERITVIENVCCEKSDSDMIYHGSCQLDSRASYVASIDRSIVIPSVDFNLLYDFLEMEQLAALPDIHSGGTQSTEKQGGKYLLRSELEVMTNQAAELEGILEKMDKDKGYLELALTKCQNQLQASENQLKETNVRLLDLSSQLSLANRSTEALQKEVAFNQIKA</sequence>
<dbReference type="PANTHER" id="PTHR31580:SF49">
    <property type="entry name" value="FILAMENT-LIKE PLANT PROTEIN 3"/>
    <property type="match status" value="1"/>
</dbReference>
<evidence type="ECO:0000313" key="5">
    <source>
        <dbReference type="Proteomes" id="UP000250235"/>
    </source>
</evidence>
<keyword evidence="5" id="KW-1185">Reference proteome</keyword>
<proteinExistence type="inferred from homology"/>
<feature type="coiled-coil region" evidence="3">
    <location>
        <begin position="1"/>
        <end position="50"/>
    </location>
</feature>
<evidence type="ECO:0000256" key="3">
    <source>
        <dbReference type="SAM" id="Coils"/>
    </source>
</evidence>
<evidence type="ECO:0000313" key="4">
    <source>
        <dbReference type="EMBL" id="KZV19044.1"/>
    </source>
</evidence>
<accession>A0A2Z7AIL8</accession>
<comment type="similarity">
    <text evidence="1">Belongs to the FPP family.</text>
</comment>
<name>A0A2Z7AIL8_9LAMI</name>
<dbReference type="Proteomes" id="UP000250235">
    <property type="component" value="Unassembled WGS sequence"/>
</dbReference>
<evidence type="ECO:0000256" key="2">
    <source>
        <dbReference type="ARBA" id="ARBA00023054"/>
    </source>
</evidence>
<gene>
    <name evidence="4" type="ORF">F511_08472</name>
</gene>
<evidence type="ECO:0000256" key="1">
    <source>
        <dbReference type="ARBA" id="ARBA00005921"/>
    </source>
</evidence>
<dbReference type="PANTHER" id="PTHR31580">
    <property type="entry name" value="FILAMENT-LIKE PLANT PROTEIN 4"/>
    <property type="match status" value="1"/>
</dbReference>
<dbReference type="OrthoDB" id="128924at2759"/>
<feature type="coiled-coil region" evidence="3">
    <location>
        <begin position="234"/>
        <end position="289"/>
    </location>
</feature>
<organism evidence="4 5">
    <name type="scientific">Dorcoceras hygrometricum</name>
    <dbReference type="NCBI Taxonomy" id="472368"/>
    <lineage>
        <taxon>Eukaryota</taxon>
        <taxon>Viridiplantae</taxon>
        <taxon>Streptophyta</taxon>
        <taxon>Embryophyta</taxon>
        <taxon>Tracheophyta</taxon>
        <taxon>Spermatophyta</taxon>
        <taxon>Magnoliopsida</taxon>
        <taxon>eudicotyledons</taxon>
        <taxon>Gunneridae</taxon>
        <taxon>Pentapetalae</taxon>
        <taxon>asterids</taxon>
        <taxon>lamiids</taxon>
        <taxon>Lamiales</taxon>
        <taxon>Gesneriaceae</taxon>
        <taxon>Didymocarpoideae</taxon>
        <taxon>Trichosporeae</taxon>
        <taxon>Loxocarpinae</taxon>
        <taxon>Dorcoceras</taxon>
    </lineage>
</organism>
<dbReference type="EMBL" id="KV017149">
    <property type="protein sequence ID" value="KZV19044.1"/>
    <property type="molecule type" value="Genomic_DNA"/>
</dbReference>